<dbReference type="Proteomes" id="UP000198415">
    <property type="component" value="Unassembled WGS sequence"/>
</dbReference>
<accession>A0A238W4U4</accession>
<dbReference type="RefSeq" id="WP_203833062.1">
    <property type="nucleotide sequence ID" value="NZ_BOMU01000031.1"/>
</dbReference>
<dbReference type="InterPro" id="IPR009061">
    <property type="entry name" value="DNA-bd_dom_put_sf"/>
</dbReference>
<dbReference type="Pfam" id="PF13411">
    <property type="entry name" value="MerR_1"/>
    <property type="match status" value="1"/>
</dbReference>
<dbReference type="SMART" id="SM00422">
    <property type="entry name" value="HTH_MERR"/>
    <property type="match status" value="1"/>
</dbReference>
<evidence type="ECO:0000259" key="2">
    <source>
        <dbReference type="PROSITE" id="PS50937"/>
    </source>
</evidence>
<dbReference type="AlphaFoldDB" id="A0A238W4U4"/>
<dbReference type="PROSITE" id="PS50937">
    <property type="entry name" value="HTH_MERR_2"/>
    <property type="match status" value="1"/>
</dbReference>
<reference evidence="3 4" key="1">
    <citation type="submission" date="2017-06" db="EMBL/GenBank/DDBJ databases">
        <authorList>
            <person name="Kim H.J."/>
            <person name="Triplett B.A."/>
        </authorList>
    </citation>
    <scope>NUCLEOTIDE SEQUENCE [LARGE SCALE GENOMIC DNA]</scope>
    <source>
        <strain evidence="3 4">DSM 43151</strain>
    </source>
</reference>
<evidence type="ECO:0000313" key="4">
    <source>
        <dbReference type="Proteomes" id="UP000198415"/>
    </source>
</evidence>
<dbReference type="PANTHER" id="PTHR30204:SF98">
    <property type="entry name" value="HTH-TYPE TRANSCRIPTIONAL REGULATOR ADHR"/>
    <property type="match status" value="1"/>
</dbReference>
<evidence type="ECO:0000313" key="3">
    <source>
        <dbReference type="EMBL" id="SNR41344.1"/>
    </source>
</evidence>
<dbReference type="PROSITE" id="PS00552">
    <property type="entry name" value="HTH_MERR_1"/>
    <property type="match status" value="1"/>
</dbReference>
<dbReference type="GO" id="GO:0003677">
    <property type="term" value="F:DNA binding"/>
    <property type="evidence" value="ECO:0007669"/>
    <property type="project" value="UniProtKB-KW"/>
</dbReference>
<organism evidence="3 4">
    <name type="scientific">Actinoplanes regularis</name>
    <dbReference type="NCBI Taxonomy" id="52697"/>
    <lineage>
        <taxon>Bacteria</taxon>
        <taxon>Bacillati</taxon>
        <taxon>Actinomycetota</taxon>
        <taxon>Actinomycetes</taxon>
        <taxon>Micromonosporales</taxon>
        <taxon>Micromonosporaceae</taxon>
        <taxon>Actinoplanes</taxon>
    </lineage>
</organism>
<feature type="domain" description="HTH merR-type" evidence="2">
    <location>
        <begin position="4"/>
        <end position="73"/>
    </location>
</feature>
<name>A0A238W4U4_9ACTN</name>
<evidence type="ECO:0000256" key="1">
    <source>
        <dbReference type="ARBA" id="ARBA00023125"/>
    </source>
</evidence>
<keyword evidence="1 3" id="KW-0238">DNA-binding</keyword>
<dbReference type="Gene3D" id="1.10.1660.10">
    <property type="match status" value="1"/>
</dbReference>
<dbReference type="CDD" id="cd01109">
    <property type="entry name" value="HTH_YyaN"/>
    <property type="match status" value="1"/>
</dbReference>
<sequence length="144" mass="16250">MSPTITIGEVAERTGLSKDTLRWYETEGLIPDIRRDGSGYRAYDEQAVRMIELVIRLRRTGLPVRDAKDFVAMTRQGAATHGRRLALLHEHRDRVIAQLAQLKGDLQAIDDKIAHYSELIEQGRDCDGRSVSEPGLRARQGSRI</sequence>
<dbReference type="SUPFAM" id="SSF46955">
    <property type="entry name" value="Putative DNA-binding domain"/>
    <property type="match status" value="1"/>
</dbReference>
<dbReference type="GO" id="GO:0003700">
    <property type="term" value="F:DNA-binding transcription factor activity"/>
    <property type="evidence" value="ECO:0007669"/>
    <property type="project" value="InterPro"/>
</dbReference>
<keyword evidence="4" id="KW-1185">Reference proteome</keyword>
<dbReference type="PANTHER" id="PTHR30204">
    <property type="entry name" value="REDOX-CYCLING DRUG-SENSING TRANSCRIPTIONAL ACTIVATOR SOXR"/>
    <property type="match status" value="1"/>
</dbReference>
<dbReference type="EMBL" id="FZNR01000002">
    <property type="protein sequence ID" value="SNR41344.1"/>
    <property type="molecule type" value="Genomic_DNA"/>
</dbReference>
<dbReference type="InterPro" id="IPR047057">
    <property type="entry name" value="MerR_fam"/>
</dbReference>
<dbReference type="PRINTS" id="PR00040">
    <property type="entry name" value="HTHMERR"/>
</dbReference>
<proteinExistence type="predicted"/>
<dbReference type="InterPro" id="IPR000551">
    <property type="entry name" value="MerR-type_HTH_dom"/>
</dbReference>
<protein>
    <submittedName>
        <fullName evidence="3">DNA-binding transcriptional regulator, MerR family</fullName>
    </submittedName>
</protein>
<gene>
    <name evidence="3" type="ORF">SAMN06264365_102154</name>
</gene>